<dbReference type="SUPFAM" id="SSF52833">
    <property type="entry name" value="Thioredoxin-like"/>
    <property type="match status" value="1"/>
</dbReference>
<dbReference type="InterPro" id="IPR036249">
    <property type="entry name" value="Thioredoxin-like_sf"/>
</dbReference>
<gene>
    <name evidence="6" type="primary">LOC105262942</name>
</gene>
<comment type="similarity">
    <text evidence="1">Belongs to the phosducin family.</text>
</comment>
<dbReference type="GeneID" id="105262942"/>
<feature type="domain" description="Phosducin" evidence="4">
    <location>
        <begin position="72"/>
        <end position="187"/>
    </location>
</feature>
<evidence type="ECO:0000313" key="6">
    <source>
        <dbReference type="RefSeq" id="XP_011297151.1"/>
    </source>
</evidence>
<evidence type="ECO:0000256" key="3">
    <source>
        <dbReference type="SAM" id="MobiDB-lite"/>
    </source>
</evidence>
<dbReference type="OrthoDB" id="10257948at2759"/>
<sequence length="266" mass="30116">MSPTPKQGTMPKLKSVESALELLQAAAAEIEKESETKCESLRGNRNRQQGVIQHKILEVAKQVERQLDGELEALENLDIDDIEKLREKRLQKMKKVHQQKQAWLGAGHGEYSEIPDEKDFFDMSKKSKNIVCLFYKDGSPRCKIADHHLQILAKKHVEARFCKLNVERCPCLTEHLGIKIIPTIALISDSKTKDYIVGLTDLRNCDDFSTEMMQWRIAQCGAISYTGDLLNPPKKGKKPSHLLFGNKKSKTIRGRTNSDDSGSDNE</sequence>
<organism evidence="5 6">
    <name type="scientific">Fopius arisanus</name>
    <dbReference type="NCBI Taxonomy" id="64838"/>
    <lineage>
        <taxon>Eukaryota</taxon>
        <taxon>Metazoa</taxon>
        <taxon>Ecdysozoa</taxon>
        <taxon>Arthropoda</taxon>
        <taxon>Hexapoda</taxon>
        <taxon>Insecta</taxon>
        <taxon>Pterygota</taxon>
        <taxon>Neoptera</taxon>
        <taxon>Endopterygota</taxon>
        <taxon>Hymenoptera</taxon>
        <taxon>Apocrita</taxon>
        <taxon>Ichneumonoidea</taxon>
        <taxon>Braconidae</taxon>
        <taxon>Opiinae</taxon>
        <taxon>Fopius</taxon>
    </lineage>
</organism>
<dbReference type="RefSeq" id="XP_011297151.1">
    <property type="nucleotide sequence ID" value="XM_011298849.1"/>
</dbReference>
<dbReference type="CDD" id="cd02989">
    <property type="entry name" value="Phd_like_TxnDC9"/>
    <property type="match status" value="1"/>
</dbReference>
<evidence type="ECO:0000256" key="1">
    <source>
        <dbReference type="ARBA" id="ARBA00009686"/>
    </source>
</evidence>
<keyword evidence="2" id="KW-0175">Coiled coil</keyword>
<evidence type="ECO:0000313" key="5">
    <source>
        <dbReference type="Proteomes" id="UP000694866"/>
    </source>
</evidence>
<reference evidence="6" key="1">
    <citation type="submission" date="2025-08" db="UniProtKB">
        <authorList>
            <consortium name="RefSeq"/>
        </authorList>
    </citation>
    <scope>IDENTIFICATION</scope>
    <source>
        <strain evidence="6">USDA-PBARC FA_bdor</strain>
        <tissue evidence="6">Whole organism</tissue>
    </source>
</reference>
<protein>
    <submittedName>
        <fullName evidence="6">Thioredoxin domain-containing protein 9-like</fullName>
    </submittedName>
</protein>
<dbReference type="Gene3D" id="3.40.30.10">
    <property type="entry name" value="Glutaredoxin"/>
    <property type="match status" value="1"/>
</dbReference>
<dbReference type="Pfam" id="PF02114">
    <property type="entry name" value="Phosducin"/>
    <property type="match status" value="1"/>
</dbReference>
<evidence type="ECO:0000256" key="2">
    <source>
        <dbReference type="SAM" id="Coils"/>
    </source>
</evidence>
<dbReference type="PANTHER" id="PTHR21148">
    <property type="entry name" value="THIOREDOXIN DOMAIN-CONTAINING PROTEIN 9"/>
    <property type="match status" value="1"/>
</dbReference>
<evidence type="ECO:0000259" key="4">
    <source>
        <dbReference type="Pfam" id="PF02114"/>
    </source>
</evidence>
<dbReference type="Proteomes" id="UP000694866">
    <property type="component" value="Unplaced"/>
</dbReference>
<accession>A0A9R1TUU1</accession>
<dbReference type="InterPro" id="IPR024253">
    <property type="entry name" value="Phosducin_thioredoxin-like_dom"/>
</dbReference>
<dbReference type="KEGG" id="fas:105262942"/>
<keyword evidence="5" id="KW-1185">Reference proteome</keyword>
<proteinExistence type="inferred from homology"/>
<name>A0A9R1TUU1_9HYME</name>
<feature type="region of interest" description="Disordered" evidence="3">
    <location>
        <begin position="233"/>
        <end position="266"/>
    </location>
</feature>
<feature type="coiled-coil region" evidence="2">
    <location>
        <begin position="13"/>
        <end position="102"/>
    </location>
</feature>
<dbReference type="AlphaFoldDB" id="A0A9R1TUU1"/>